<accession>A0A0T5P782</accession>
<evidence type="ECO:0000256" key="1">
    <source>
        <dbReference type="SAM" id="Phobius"/>
    </source>
</evidence>
<dbReference type="PATRIC" id="fig|540747.5.peg.6039"/>
<dbReference type="RefSeq" id="WP_057816921.1">
    <property type="nucleotide sequence ID" value="NZ_CP031598.1"/>
</dbReference>
<dbReference type="Proteomes" id="UP000325785">
    <property type="component" value="Chromosome"/>
</dbReference>
<sequence>MAETFRKEAGIEWPTVGLMLLCYAAWGLAITWAAALWLPLGIGLATLAVALHSSLTHEALHGHPFKSERLNEATVFLCLGLFIPYRRFRDLHLAHHVDSILTDPYDDPESNYMDPDVWVRLPRWGQVLLRINNTLAGRMLLGPALSVWTMCRDDWRAIRNGDGKVLNAWLLHLPGVVPVVALVIWAPMPFWAYLVSAYAGFSILKIRTFLEHRAHERASGRTVVIEDKGPLALIFLNNNLHVVHHMHPKVAWYRLPKLFDENREKYLKRNDGYYYRSYAEIFARHFLKPKDPVPHPMWPAPGGKPDQPAE</sequence>
<evidence type="ECO:0000313" key="4">
    <source>
        <dbReference type="EMBL" id="QEW27717.1"/>
    </source>
</evidence>
<dbReference type="OrthoDB" id="784276at2"/>
<organism evidence="3 5">
    <name type="scientific">Roseovarius indicus</name>
    <dbReference type="NCBI Taxonomy" id="540747"/>
    <lineage>
        <taxon>Bacteria</taxon>
        <taxon>Pseudomonadati</taxon>
        <taxon>Pseudomonadota</taxon>
        <taxon>Alphaproteobacteria</taxon>
        <taxon>Rhodobacterales</taxon>
        <taxon>Roseobacteraceae</taxon>
        <taxon>Roseovarius</taxon>
    </lineage>
</organism>
<reference evidence="3 5" key="1">
    <citation type="submission" date="2015-04" db="EMBL/GenBank/DDBJ databases">
        <title>The draft genome sequence of Roseovarius indicus B108T.</title>
        <authorList>
            <person name="Li G."/>
            <person name="Lai Q."/>
            <person name="Shao Z."/>
            <person name="Yan P."/>
        </authorList>
    </citation>
    <scope>NUCLEOTIDE SEQUENCE [LARGE SCALE GENOMIC DNA]</scope>
    <source>
        <strain evidence="3 5">B108</strain>
    </source>
</reference>
<keyword evidence="5" id="KW-1185">Reference proteome</keyword>
<feature type="domain" description="Fatty acid desaturase" evidence="2">
    <location>
        <begin position="36"/>
        <end position="275"/>
    </location>
</feature>
<dbReference type="Proteomes" id="UP000051401">
    <property type="component" value="Unassembled WGS sequence"/>
</dbReference>
<evidence type="ECO:0000313" key="6">
    <source>
        <dbReference type="Proteomes" id="UP000325785"/>
    </source>
</evidence>
<name>A0A0T5P782_9RHOB</name>
<dbReference type="Pfam" id="PF00487">
    <property type="entry name" value="FA_desaturase"/>
    <property type="match status" value="1"/>
</dbReference>
<keyword evidence="1" id="KW-1133">Transmembrane helix</keyword>
<gene>
    <name evidence="4" type="ORF">RIdsm_03535</name>
    <name evidence="3" type="ORF">XM52_14780</name>
</gene>
<keyword evidence="1" id="KW-0472">Membrane</keyword>
<dbReference type="KEGG" id="rid:RIdsm_03535"/>
<dbReference type="EMBL" id="LAXI01000009">
    <property type="protein sequence ID" value="KRS17106.1"/>
    <property type="molecule type" value="Genomic_DNA"/>
</dbReference>
<evidence type="ECO:0000313" key="3">
    <source>
        <dbReference type="EMBL" id="KRS17106.1"/>
    </source>
</evidence>
<dbReference type="InterPro" id="IPR005804">
    <property type="entry name" value="FA_desaturase_dom"/>
</dbReference>
<evidence type="ECO:0000259" key="2">
    <source>
        <dbReference type="Pfam" id="PF00487"/>
    </source>
</evidence>
<dbReference type="AlphaFoldDB" id="A0A0T5P782"/>
<feature type="transmembrane region" description="Helical" evidence="1">
    <location>
        <begin position="23"/>
        <end position="51"/>
    </location>
</feature>
<feature type="transmembrane region" description="Helical" evidence="1">
    <location>
        <begin position="165"/>
        <end position="185"/>
    </location>
</feature>
<keyword evidence="1" id="KW-0812">Transmembrane</keyword>
<protein>
    <submittedName>
        <fullName evidence="3">Fatty acid desaturase</fullName>
    </submittedName>
</protein>
<dbReference type="GO" id="GO:0006629">
    <property type="term" value="P:lipid metabolic process"/>
    <property type="evidence" value="ECO:0007669"/>
    <property type="project" value="InterPro"/>
</dbReference>
<proteinExistence type="predicted"/>
<reference evidence="4 6" key="2">
    <citation type="submission" date="2018-08" db="EMBL/GenBank/DDBJ databases">
        <title>Genetic Globetrotter - A new plasmid hitch-hiking vast phylogenetic and geographic distances.</title>
        <authorList>
            <person name="Vollmers J."/>
            <person name="Petersen J."/>
        </authorList>
    </citation>
    <scope>NUCLEOTIDE SEQUENCE [LARGE SCALE GENOMIC DNA]</scope>
    <source>
        <strain evidence="4 6">DSM 26383</strain>
    </source>
</reference>
<dbReference type="EMBL" id="CP031598">
    <property type="protein sequence ID" value="QEW27717.1"/>
    <property type="molecule type" value="Genomic_DNA"/>
</dbReference>
<evidence type="ECO:0000313" key="5">
    <source>
        <dbReference type="Proteomes" id="UP000051401"/>
    </source>
</evidence>
<dbReference type="CDD" id="cd03509">
    <property type="entry name" value="DesA_FADS-like"/>
    <property type="match status" value="1"/>
</dbReference>
<dbReference type="STRING" id="540747.SAMN04488031_10861"/>